<evidence type="ECO:0000256" key="1">
    <source>
        <dbReference type="SAM" id="MobiDB-lite"/>
    </source>
</evidence>
<dbReference type="InParanoid" id="A0A3N4LC50"/>
<dbReference type="Proteomes" id="UP000267821">
    <property type="component" value="Unassembled WGS sequence"/>
</dbReference>
<feature type="region of interest" description="Disordered" evidence="1">
    <location>
        <begin position="22"/>
        <end position="95"/>
    </location>
</feature>
<protein>
    <submittedName>
        <fullName evidence="2">Uncharacterized protein</fullName>
    </submittedName>
</protein>
<reference evidence="2 3" key="1">
    <citation type="journal article" date="2018" name="Nat. Ecol. Evol.">
        <title>Pezizomycetes genomes reveal the molecular basis of ectomycorrhizal truffle lifestyle.</title>
        <authorList>
            <person name="Murat C."/>
            <person name="Payen T."/>
            <person name="Noel B."/>
            <person name="Kuo A."/>
            <person name="Morin E."/>
            <person name="Chen J."/>
            <person name="Kohler A."/>
            <person name="Krizsan K."/>
            <person name="Balestrini R."/>
            <person name="Da Silva C."/>
            <person name="Montanini B."/>
            <person name="Hainaut M."/>
            <person name="Levati E."/>
            <person name="Barry K.W."/>
            <person name="Belfiori B."/>
            <person name="Cichocki N."/>
            <person name="Clum A."/>
            <person name="Dockter R.B."/>
            <person name="Fauchery L."/>
            <person name="Guy J."/>
            <person name="Iotti M."/>
            <person name="Le Tacon F."/>
            <person name="Lindquist E.A."/>
            <person name="Lipzen A."/>
            <person name="Malagnac F."/>
            <person name="Mello A."/>
            <person name="Molinier V."/>
            <person name="Miyauchi S."/>
            <person name="Poulain J."/>
            <person name="Riccioni C."/>
            <person name="Rubini A."/>
            <person name="Sitrit Y."/>
            <person name="Splivallo R."/>
            <person name="Traeger S."/>
            <person name="Wang M."/>
            <person name="Zifcakova L."/>
            <person name="Wipf D."/>
            <person name="Zambonelli A."/>
            <person name="Paolocci F."/>
            <person name="Nowrousian M."/>
            <person name="Ottonello S."/>
            <person name="Baldrian P."/>
            <person name="Spatafora J.W."/>
            <person name="Henrissat B."/>
            <person name="Nagy L.G."/>
            <person name="Aury J.M."/>
            <person name="Wincker P."/>
            <person name="Grigoriev I.V."/>
            <person name="Bonfante P."/>
            <person name="Martin F.M."/>
        </authorList>
    </citation>
    <scope>NUCLEOTIDE SEQUENCE [LARGE SCALE GENOMIC DNA]</scope>
    <source>
        <strain evidence="2 3">ATCC MYA-4762</strain>
    </source>
</reference>
<feature type="region of interest" description="Disordered" evidence="1">
    <location>
        <begin position="117"/>
        <end position="148"/>
    </location>
</feature>
<accession>A0A3N4LC50</accession>
<gene>
    <name evidence="2" type="ORF">L211DRAFT_532763</name>
</gene>
<sequence>MVSRVQCYTCKMYGHKMAQCNSKSRAMSSRIQGVPKRNSEVVGAMGRGSAPKQQKRVEEEKEEGKKGEPERDEEGFSKVVGKGKRKERTPISNRRIGPKVIFQIPEPRITEVEEDPIVCDWNPHPPNYAMKNSDWSAEESDQAGPSLF</sequence>
<dbReference type="AlphaFoldDB" id="A0A3N4LC50"/>
<dbReference type="EMBL" id="ML121575">
    <property type="protein sequence ID" value="RPB20266.1"/>
    <property type="molecule type" value="Genomic_DNA"/>
</dbReference>
<feature type="compositionally biased region" description="Polar residues" evidence="1">
    <location>
        <begin position="22"/>
        <end position="31"/>
    </location>
</feature>
<proteinExistence type="predicted"/>
<name>A0A3N4LC50_9PEZI</name>
<evidence type="ECO:0000313" key="3">
    <source>
        <dbReference type="Proteomes" id="UP000267821"/>
    </source>
</evidence>
<organism evidence="2 3">
    <name type="scientific">Terfezia boudieri ATCC MYA-4762</name>
    <dbReference type="NCBI Taxonomy" id="1051890"/>
    <lineage>
        <taxon>Eukaryota</taxon>
        <taxon>Fungi</taxon>
        <taxon>Dikarya</taxon>
        <taxon>Ascomycota</taxon>
        <taxon>Pezizomycotina</taxon>
        <taxon>Pezizomycetes</taxon>
        <taxon>Pezizales</taxon>
        <taxon>Pezizaceae</taxon>
        <taxon>Terfezia</taxon>
    </lineage>
</organism>
<evidence type="ECO:0000313" key="2">
    <source>
        <dbReference type="EMBL" id="RPB20266.1"/>
    </source>
</evidence>
<feature type="compositionally biased region" description="Basic and acidic residues" evidence="1">
    <location>
        <begin position="55"/>
        <end position="69"/>
    </location>
</feature>
<keyword evidence="3" id="KW-1185">Reference proteome</keyword>